<comment type="subcellular location">
    <subcellularLocation>
        <location evidence="1">Nucleus</location>
    </subcellularLocation>
</comment>
<keyword evidence="6" id="KW-0175">Coiled coil</keyword>
<dbReference type="InterPro" id="IPR046347">
    <property type="entry name" value="bZIP_sf"/>
</dbReference>
<dbReference type="PROSITE" id="PS50217">
    <property type="entry name" value="BZIP"/>
    <property type="match status" value="1"/>
</dbReference>
<dbReference type="PANTHER" id="PTHR13044">
    <property type="entry name" value="ACTIVATING TRANSCRIPTION FACTOR ATF 4/5"/>
    <property type="match status" value="1"/>
</dbReference>
<evidence type="ECO:0000256" key="4">
    <source>
        <dbReference type="ARBA" id="ARBA00023163"/>
    </source>
</evidence>
<evidence type="ECO:0000313" key="9">
    <source>
        <dbReference type="EMBL" id="GJJ77029.1"/>
    </source>
</evidence>
<feature type="coiled-coil region" evidence="6">
    <location>
        <begin position="301"/>
        <end position="340"/>
    </location>
</feature>
<evidence type="ECO:0000256" key="5">
    <source>
        <dbReference type="ARBA" id="ARBA00023242"/>
    </source>
</evidence>
<feature type="region of interest" description="Disordered" evidence="7">
    <location>
        <begin position="50"/>
        <end position="89"/>
    </location>
</feature>
<keyword evidence="5" id="KW-0539">Nucleus</keyword>
<sequence>MADYSYLALIESLNSDTPAVSTGSPDDFTDLALWTNAEFTFDLDSTPFLDSSALLDPPSQEQKQLDQQQQEQQEQDQQQQQQLQLQQQQYGMAAPGLDYMNLTPEQQSQSRPMSLLERTRQGNPVAGQAQLKTVLQEQIAAANSYQSLMASHSNSTLQQSGPQFASLIASSTDLTAAITPTATMLSTLAAPVSTITPAAAKVLRQDMPQYKVPFVPVIKDNQIQPAVQSPTQLEEGQEISNIKETTATAENDKEIQGSNDGYELSAADSFSKDDPAYLTKVAAEEDKRRRNTAASARFRQKKRLREQALEQTAREQTARAEALENHVRELEMEVRWLRGLIVEKDSRLHEATMSLRDHQTQLNDLLAANGGNGIEGANKRIRMDAF</sequence>
<evidence type="ECO:0000256" key="3">
    <source>
        <dbReference type="ARBA" id="ARBA00023125"/>
    </source>
</evidence>
<dbReference type="Proteomes" id="UP000827284">
    <property type="component" value="Unassembled WGS sequence"/>
</dbReference>
<dbReference type="Pfam" id="PF07716">
    <property type="entry name" value="bZIP_2"/>
    <property type="match status" value="1"/>
</dbReference>
<evidence type="ECO:0000256" key="7">
    <source>
        <dbReference type="SAM" id="MobiDB-lite"/>
    </source>
</evidence>
<keyword evidence="4" id="KW-0804">Transcription</keyword>
<accession>A0A9P3HHV9</accession>
<keyword evidence="2" id="KW-0805">Transcription regulation</keyword>
<dbReference type="EMBL" id="BQFW01000013">
    <property type="protein sequence ID" value="GJJ77029.1"/>
    <property type="molecule type" value="Genomic_DNA"/>
</dbReference>
<dbReference type="OrthoDB" id="1939598at2759"/>
<evidence type="ECO:0000256" key="1">
    <source>
        <dbReference type="ARBA" id="ARBA00004123"/>
    </source>
</evidence>
<dbReference type="SUPFAM" id="SSF57959">
    <property type="entry name" value="Leucine zipper domain"/>
    <property type="match status" value="1"/>
</dbReference>
<dbReference type="InterPro" id="IPR004827">
    <property type="entry name" value="bZIP"/>
</dbReference>
<keyword evidence="10" id="KW-1185">Reference proteome</keyword>
<reference evidence="9" key="2">
    <citation type="journal article" date="2022" name="Microbiol. Resour. Announc.">
        <title>Whole-Genome Sequence of Entomortierella parvispora E1425, a Mucoromycotan Fungus Associated with Burkholderiaceae-Related Endosymbiotic Bacteria.</title>
        <authorList>
            <person name="Herlambang A."/>
            <person name="Guo Y."/>
            <person name="Takashima Y."/>
            <person name="Narisawa K."/>
            <person name="Ohta H."/>
            <person name="Nishizawa T."/>
        </authorList>
    </citation>
    <scope>NUCLEOTIDE SEQUENCE</scope>
    <source>
        <strain evidence="9">E1425</strain>
    </source>
</reference>
<dbReference type="PANTHER" id="PTHR13044:SF14">
    <property type="entry name" value="CRYPTOCEPHAL, ISOFORM A"/>
    <property type="match status" value="1"/>
</dbReference>
<dbReference type="CDD" id="cd14705">
    <property type="entry name" value="bZIP_Zip1"/>
    <property type="match status" value="1"/>
</dbReference>
<dbReference type="Gene3D" id="1.20.5.170">
    <property type="match status" value="1"/>
</dbReference>
<reference evidence="9" key="1">
    <citation type="submission" date="2021-11" db="EMBL/GenBank/DDBJ databases">
        <authorList>
            <person name="Herlambang A."/>
            <person name="Guo Y."/>
            <person name="Takashima Y."/>
            <person name="Nishizawa T."/>
        </authorList>
    </citation>
    <scope>NUCLEOTIDE SEQUENCE</scope>
    <source>
        <strain evidence="9">E1425</strain>
    </source>
</reference>
<organism evidence="9 10">
    <name type="scientific">Entomortierella parvispora</name>
    <dbReference type="NCBI Taxonomy" id="205924"/>
    <lineage>
        <taxon>Eukaryota</taxon>
        <taxon>Fungi</taxon>
        <taxon>Fungi incertae sedis</taxon>
        <taxon>Mucoromycota</taxon>
        <taxon>Mortierellomycotina</taxon>
        <taxon>Mortierellomycetes</taxon>
        <taxon>Mortierellales</taxon>
        <taxon>Mortierellaceae</taxon>
        <taxon>Entomortierella</taxon>
    </lineage>
</organism>
<keyword evidence="3" id="KW-0238">DNA-binding</keyword>
<name>A0A9P3HHV9_9FUNG</name>
<comment type="caution">
    <text evidence="9">The sequence shown here is derived from an EMBL/GenBank/DDBJ whole genome shotgun (WGS) entry which is preliminary data.</text>
</comment>
<gene>
    <name evidence="9" type="ORF">EMPS_09388</name>
</gene>
<proteinExistence type="predicted"/>
<dbReference type="GO" id="GO:0001228">
    <property type="term" value="F:DNA-binding transcription activator activity, RNA polymerase II-specific"/>
    <property type="evidence" value="ECO:0007669"/>
    <property type="project" value="TreeGrafter"/>
</dbReference>
<evidence type="ECO:0000256" key="2">
    <source>
        <dbReference type="ARBA" id="ARBA00023015"/>
    </source>
</evidence>
<evidence type="ECO:0000256" key="6">
    <source>
        <dbReference type="SAM" id="Coils"/>
    </source>
</evidence>
<dbReference type="PROSITE" id="PS00036">
    <property type="entry name" value="BZIP_BASIC"/>
    <property type="match status" value="1"/>
</dbReference>
<protein>
    <recommendedName>
        <fullName evidence="8">BZIP domain-containing protein</fullName>
    </recommendedName>
</protein>
<evidence type="ECO:0000313" key="10">
    <source>
        <dbReference type="Proteomes" id="UP000827284"/>
    </source>
</evidence>
<feature type="domain" description="BZIP" evidence="8">
    <location>
        <begin position="285"/>
        <end position="344"/>
    </location>
</feature>
<dbReference type="GO" id="GO:0005634">
    <property type="term" value="C:nucleus"/>
    <property type="evidence" value="ECO:0007669"/>
    <property type="project" value="UniProtKB-SubCell"/>
</dbReference>
<evidence type="ECO:0000259" key="8">
    <source>
        <dbReference type="PROSITE" id="PS50217"/>
    </source>
</evidence>
<feature type="compositionally biased region" description="Low complexity" evidence="7">
    <location>
        <begin position="60"/>
        <end position="89"/>
    </location>
</feature>
<dbReference type="GO" id="GO:0000977">
    <property type="term" value="F:RNA polymerase II transcription regulatory region sequence-specific DNA binding"/>
    <property type="evidence" value="ECO:0007669"/>
    <property type="project" value="TreeGrafter"/>
</dbReference>
<dbReference type="AlphaFoldDB" id="A0A9P3HHV9"/>